<sequence length="795" mass="87019">MAEFQLSAELRGHEKDVRSVVFPSPDLVVSGSRDSTTVLWRKVADKFTKSSTLPGQHYVNSLSYFSAAQSNSPDGLLVRGFGDNLIEINNPNTPEDDHKRLLVGHAGNVCALDVSPDGSYLVSGSWDAKSLVWSTKTWDPELSLVHGEEGKAVWAALSYSKDVVITACADTFIRIFHLPSSTGSFQEVSPYRKLSNDDVVRALCRFPAGVRHPTGADFASAGNDSIIKLWKIDGTQVASLYGHESFIYSLAPLPTGELVSSGEDRTVRVWRGKTCVQAITLPAISVWQVAVCQENGDIAAGTSDGVVRIFTRSPERAADPGTISEFDAAVQHATVKGTKVDRKDVKTREWLQTAKGTKHKQVTMVLEDDESIAAYQWSEATDEWTKIGTVVDSEEAVQKRKKVEYQGKEYDYVFDVDTEDGKPPHKLPYNLGDDTYQAATKFLNDNSLPMSYLEAVAAFIRENTAEARQSGDGASGTAKTPVDDPTTRYLPHTTYLNLTQSKLEPAFRRLKESNNKEIQAGNKHIAMNPDDVNRLEALVDLLSRPSRTTIPAETIDVVFRLLTQWPYGSRLPVLDMLRCMAARPGLASFPQWRRYGNAIGIALRSALDQEQYGIDSAGGSATFTLEDVRWDDVNPNSLMMALRTITNLFGSTEGRAMVSKDAGTVVGLMGRIAGISGQTPFGTSNANVQTALITTAFNYACLAYNERQGPIPQRSIDTSLLSHLLKIAAAVARDQSADEILFRAVMTIGMILSCGREGTQSMQRSELEAVAEQAQRKSQDVRVKGVLAECKKIIG</sequence>
<accession>A0AAV9H252</accession>
<dbReference type="PROSITE" id="PS50294">
    <property type="entry name" value="WD_REPEATS_REGION"/>
    <property type="match status" value="3"/>
</dbReference>
<feature type="domain" description="PFU" evidence="7">
    <location>
        <begin position="376"/>
        <end position="474"/>
    </location>
</feature>
<dbReference type="PROSITE" id="PS51394">
    <property type="entry name" value="PFU"/>
    <property type="match status" value="1"/>
</dbReference>
<dbReference type="GO" id="GO:0043130">
    <property type="term" value="F:ubiquitin binding"/>
    <property type="evidence" value="ECO:0007669"/>
    <property type="project" value="TreeGrafter"/>
</dbReference>
<dbReference type="CDD" id="cd00200">
    <property type="entry name" value="WD40"/>
    <property type="match status" value="1"/>
</dbReference>
<comment type="caution">
    <text evidence="9">The sequence shown here is derived from an EMBL/GenBank/DDBJ whole genome shotgun (WGS) entry which is preliminary data.</text>
</comment>
<feature type="repeat" description="WD" evidence="5">
    <location>
        <begin position="102"/>
        <end position="137"/>
    </location>
</feature>
<dbReference type="Pfam" id="PF08324">
    <property type="entry name" value="PUL"/>
    <property type="match status" value="1"/>
</dbReference>
<dbReference type="SUPFAM" id="SSF50978">
    <property type="entry name" value="WD40 repeat-like"/>
    <property type="match status" value="1"/>
</dbReference>
<dbReference type="InterPro" id="IPR015943">
    <property type="entry name" value="WD40/YVTN_repeat-like_dom_sf"/>
</dbReference>
<evidence type="ECO:0000259" key="8">
    <source>
        <dbReference type="PROSITE" id="PS51396"/>
    </source>
</evidence>
<dbReference type="InterPro" id="IPR038122">
    <property type="entry name" value="PFU_sf"/>
</dbReference>
<dbReference type="InterPro" id="IPR015155">
    <property type="entry name" value="PFU"/>
</dbReference>
<evidence type="ECO:0000313" key="9">
    <source>
        <dbReference type="EMBL" id="KAK4454720.1"/>
    </source>
</evidence>
<evidence type="ECO:0000256" key="4">
    <source>
        <dbReference type="ARBA" id="ARBA00022737"/>
    </source>
</evidence>
<evidence type="ECO:0000256" key="1">
    <source>
        <dbReference type="ARBA" id="ARBA00004496"/>
    </source>
</evidence>
<dbReference type="PROSITE" id="PS51396">
    <property type="entry name" value="PUL"/>
    <property type="match status" value="1"/>
</dbReference>
<dbReference type="EMBL" id="MU865916">
    <property type="protein sequence ID" value="KAK4454720.1"/>
    <property type="molecule type" value="Genomic_DNA"/>
</dbReference>
<keyword evidence="4" id="KW-0677">Repeat</keyword>
<dbReference type="PANTHER" id="PTHR19849:SF0">
    <property type="entry name" value="PHOSPHOLIPASE A-2-ACTIVATING PROTEIN"/>
    <property type="match status" value="1"/>
</dbReference>
<dbReference type="Gene3D" id="2.130.10.10">
    <property type="entry name" value="YVTN repeat-like/Quinoprotein amine dehydrogenase"/>
    <property type="match status" value="1"/>
</dbReference>
<dbReference type="InterPro" id="IPR011989">
    <property type="entry name" value="ARM-like"/>
</dbReference>
<dbReference type="Proteomes" id="UP001321760">
    <property type="component" value="Unassembled WGS sequence"/>
</dbReference>
<dbReference type="InterPro" id="IPR013535">
    <property type="entry name" value="PUL_dom"/>
</dbReference>
<dbReference type="GO" id="GO:0005634">
    <property type="term" value="C:nucleus"/>
    <property type="evidence" value="ECO:0007669"/>
    <property type="project" value="TreeGrafter"/>
</dbReference>
<protein>
    <submittedName>
        <fullName evidence="9">PUL domain-containing protein</fullName>
    </submittedName>
</protein>
<proteinExistence type="predicted"/>
<dbReference type="InterPro" id="IPR001680">
    <property type="entry name" value="WD40_rpt"/>
</dbReference>
<evidence type="ECO:0000259" key="7">
    <source>
        <dbReference type="PROSITE" id="PS51394"/>
    </source>
</evidence>
<dbReference type="GO" id="GO:0010992">
    <property type="term" value="P:ubiquitin recycling"/>
    <property type="evidence" value="ECO:0007669"/>
    <property type="project" value="TreeGrafter"/>
</dbReference>
<gene>
    <name evidence="9" type="ORF">QBC34DRAFT_392445</name>
</gene>
<dbReference type="AlphaFoldDB" id="A0AAV9H252"/>
<evidence type="ECO:0000313" key="10">
    <source>
        <dbReference type="Proteomes" id="UP001321760"/>
    </source>
</evidence>
<dbReference type="PROSITE" id="PS50082">
    <property type="entry name" value="WD_REPEATS_2"/>
    <property type="match status" value="3"/>
</dbReference>
<dbReference type="Pfam" id="PF09070">
    <property type="entry name" value="PFU"/>
    <property type="match status" value="1"/>
</dbReference>
<dbReference type="GO" id="GO:0043161">
    <property type="term" value="P:proteasome-mediated ubiquitin-dependent protein catabolic process"/>
    <property type="evidence" value="ECO:0007669"/>
    <property type="project" value="TreeGrafter"/>
</dbReference>
<dbReference type="Gene3D" id="1.25.10.10">
    <property type="entry name" value="Leucine-rich Repeat Variant"/>
    <property type="match status" value="1"/>
</dbReference>
<name>A0AAV9H252_9PEZI</name>
<feature type="repeat" description="WD" evidence="5">
    <location>
        <begin position="240"/>
        <end position="270"/>
    </location>
</feature>
<evidence type="ECO:0000256" key="2">
    <source>
        <dbReference type="ARBA" id="ARBA00022490"/>
    </source>
</evidence>
<dbReference type="PANTHER" id="PTHR19849">
    <property type="entry name" value="PHOSPHOLIPASE A-2-ACTIVATING PROTEIN"/>
    <property type="match status" value="1"/>
</dbReference>
<dbReference type="InterPro" id="IPR036322">
    <property type="entry name" value="WD40_repeat_dom_sf"/>
</dbReference>
<evidence type="ECO:0000256" key="3">
    <source>
        <dbReference type="ARBA" id="ARBA00022574"/>
    </source>
</evidence>
<reference evidence="9" key="2">
    <citation type="submission" date="2023-05" db="EMBL/GenBank/DDBJ databases">
        <authorList>
            <consortium name="Lawrence Berkeley National Laboratory"/>
            <person name="Steindorff A."/>
            <person name="Hensen N."/>
            <person name="Bonometti L."/>
            <person name="Westerberg I."/>
            <person name="Brannstrom I.O."/>
            <person name="Guillou S."/>
            <person name="Cros-Aarteil S."/>
            <person name="Calhoun S."/>
            <person name="Haridas S."/>
            <person name="Kuo A."/>
            <person name="Mondo S."/>
            <person name="Pangilinan J."/>
            <person name="Riley R."/>
            <person name="Labutti K."/>
            <person name="Andreopoulos B."/>
            <person name="Lipzen A."/>
            <person name="Chen C."/>
            <person name="Yanf M."/>
            <person name="Daum C."/>
            <person name="Ng V."/>
            <person name="Clum A."/>
            <person name="Ohm R."/>
            <person name="Martin F."/>
            <person name="Silar P."/>
            <person name="Natvig D."/>
            <person name="Lalanne C."/>
            <person name="Gautier V."/>
            <person name="Ament-Velasquez S.L."/>
            <person name="Kruys A."/>
            <person name="Hutchinson M.I."/>
            <person name="Powell A.J."/>
            <person name="Barry K."/>
            <person name="Miller A.N."/>
            <person name="Grigoriev I.V."/>
            <person name="Debuchy R."/>
            <person name="Gladieux P."/>
            <person name="Thoren M.H."/>
            <person name="Johannesson H."/>
        </authorList>
    </citation>
    <scope>NUCLEOTIDE SEQUENCE</scope>
    <source>
        <strain evidence="9">PSN243</strain>
    </source>
</reference>
<reference evidence="9" key="1">
    <citation type="journal article" date="2023" name="Mol. Phylogenet. Evol.">
        <title>Genome-scale phylogeny and comparative genomics of the fungal order Sordariales.</title>
        <authorList>
            <person name="Hensen N."/>
            <person name="Bonometti L."/>
            <person name="Westerberg I."/>
            <person name="Brannstrom I.O."/>
            <person name="Guillou S."/>
            <person name="Cros-Aarteil S."/>
            <person name="Calhoun S."/>
            <person name="Haridas S."/>
            <person name="Kuo A."/>
            <person name="Mondo S."/>
            <person name="Pangilinan J."/>
            <person name="Riley R."/>
            <person name="LaButti K."/>
            <person name="Andreopoulos B."/>
            <person name="Lipzen A."/>
            <person name="Chen C."/>
            <person name="Yan M."/>
            <person name="Daum C."/>
            <person name="Ng V."/>
            <person name="Clum A."/>
            <person name="Steindorff A."/>
            <person name="Ohm R.A."/>
            <person name="Martin F."/>
            <person name="Silar P."/>
            <person name="Natvig D.O."/>
            <person name="Lalanne C."/>
            <person name="Gautier V."/>
            <person name="Ament-Velasquez S.L."/>
            <person name="Kruys A."/>
            <person name="Hutchinson M.I."/>
            <person name="Powell A.J."/>
            <person name="Barry K."/>
            <person name="Miller A.N."/>
            <person name="Grigoriev I.V."/>
            <person name="Debuchy R."/>
            <person name="Gladieux P."/>
            <person name="Hiltunen Thoren M."/>
            <person name="Johannesson H."/>
        </authorList>
    </citation>
    <scope>NUCLEOTIDE SEQUENCE</scope>
    <source>
        <strain evidence="9">PSN243</strain>
    </source>
</reference>
<dbReference type="Gene3D" id="3.10.20.870">
    <property type="entry name" value="PFU (PLAA family ubiquitin binding), C-terminal domain"/>
    <property type="match status" value="1"/>
</dbReference>
<evidence type="ECO:0000256" key="6">
    <source>
        <dbReference type="SAM" id="MobiDB-lite"/>
    </source>
</evidence>
<feature type="region of interest" description="Disordered" evidence="6">
    <location>
        <begin position="466"/>
        <end position="490"/>
    </location>
</feature>
<dbReference type="GO" id="GO:0005737">
    <property type="term" value="C:cytoplasm"/>
    <property type="evidence" value="ECO:0007669"/>
    <property type="project" value="UniProtKB-SubCell"/>
</dbReference>
<feature type="repeat" description="WD" evidence="5">
    <location>
        <begin position="10"/>
        <end position="40"/>
    </location>
</feature>
<organism evidence="9 10">
    <name type="scientific">Podospora aff. communis PSN243</name>
    <dbReference type="NCBI Taxonomy" id="3040156"/>
    <lineage>
        <taxon>Eukaryota</taxon>
        <taxon>Fungi</taxon>
        <taxon>Dikarya</taxon>
        <taxon>Ascomycota</taxon>
        <taxon>Pezizomycotina</taxon>
        <taxon>Sordariomycetes</taxon>
        <taxon>Sordariomycetidae</taxon>
        <taxon>Sordariales</taxon>
        <taxon>Podosporaceae</taxon>
        <taxon>Podospora</taxon>
    </lineage>
</organism>
<feature type="domain" description="PUL" evidence="8">
    <location>
        <begin position="488"/>
        <end position="793"/>
    </location>
</feature>
<evidence type="ECO:0000256" key="5">
    <source>
        <dbReference type="PROSITE-ProRule" id="PRU00221"/>
    </source>
</evidence>
<keyword evidence="3 5" id="KW-0853">WD repeat</keyword>
<comment type="subcellular location">
    <subcellularLocation>
        <location evidence="1">Cytoplasm</location>
    </subcellularLocation>
</comment>
<keyword evidence="2" id="KW-0963">Cytoplasm</keyword>
<dbReference type="Pfam" id="PF00400">
    <property type="entry name" value="WD40"/>
    <property type="match status" value="3"/>
</dbReference>
<dbReference type="SMART" id="SM00320">
    <property type="entry name" value="WD40"/>
    <property type="match status" value="6"/>
</dbReference>
<keyword evidence="10" id="KW-1185">Reference proteome</keyword>